<dbReference type="PANTHER" id="PTHR30535:SF4">
    <property type="entry name" value="HEMIN-BINDING PERIPLASMIC PROTEIN HMUT"/>
    <property type="match status" value="1"/>
</dbReference>
<feature type="domain" description="Fe/B12 periplasmic-binding" evidence="2">
    <location>
        <begin position="35"/>
        <end position="288"/>
    </location>
</feature>
<evidence type="ECO:0000313" key="4">
    <source>
        <dbReference type="Proteomes" id="UP000664073"/>
    </source>
</evidence>
<gene>
    <name evidence="3" type="ORF">J2D77_00125</name>
</gene>
<dbReference type="PANTHER" id="PTHR30535">
    <property type="entry name" value="VITAMIN B12-BINDING PROTEIN"/>
    <property type="match status" value="1"/>
</dbReference>
<name>A0A939KP77_9PROT</name>
<feature type="region of interest" description="Disordered" evidence="1">
    <location>
        <begin position="295"/>
        <end position="317"/>
    </location>
</feature>
<comment type="caution">
    <text evidence="3">The sequence shown here is derived from an EMBL/GenBank/DDBJ whole genome shotgun (WGS) entry which is preliminary data.</text>
</comment>
<feature type="region of interest" description="Disordered" evidence="1">
    <location>
        <begin position="1"/>
        <end position="26"/>
    </location>
</feature>
<feature type="compositionally biased region" description="Low complexity" evidence="1">
    <location>
        <begin position="1"/>
        <end position="22"/>
    </location>
</feature>
<protein>
    <submittedName>
        <fullName evidence="3">ABC transporter substrate-binding protein</fullName>
    </submittedName>
</protein>
<evidence type="ECO:0000256" key="1">
    <source>
        <dbReference type="SAM" id="MobiDB-lite"/>
    </source>
</evidence>
<dbReference type="InterPro" id="IPR050902">
    <property type="entry name" value="ABC_Transporter_SBP"/>
</dbReference>
<dbReference type="AlphaFoldDB" id="A0A939KP77"/>
<sequence length="317" mass="32465">MVGAVSGPGVAPVQPPSVQVVPGSGGAGQGAGRRRVASLNLCTDQLVLMLADRADIVGLSALARDCTLSVLCERARAVPVLPTTAESVLAARPGVVLAGDFTARLAVSAARQVGANVTTLPPASSLADVGRQIMLVARAVGHPERGQALAAAFAARLAELARAPTPSDPVAVIYEANGLVVHRGSLLDDVLMRAGLRNFATVMALPSASGRVPLEVLLNHRPELLVRNPSGPGYSLAQGMLENPVLLAAFPPPHVVDVPQKLWLCALPQTLDALAILRHARDALTASAQPPIASLTAPPIAPPIAPPTAPTREITAP</sequence>
<dbReference type="Gene3D" id="3.40.50.1980">
    <property type="entry name" value="Nitrogenase molybdenum iron protein domain"/>
    <property type="match status" value="2"/>
</dbReference>
<feature type="compositionally biased region" description="Pro residues" evidence="1">
    <location>
        <begin position="299"/>
        <end position="309"/>
    </location>
</feature>
<evidence type="ECO:0000313" key="3">
    <source>
        <dbReference type="EMBL" id="MBO1323562.1"/>
    </source>
</evidence>
<dbReference type="EMBL" id="JAFVMH010000001">
    <property type="protein sequence ID" value="MBO1323562.1"/>
    <property type="molecule type" value="Genomic_DNA"/>
</dbReference>
<accession>A0A939KP77</accession>
<dbReference type="InterPro" id="IPR002491">
    <property type="entry name" value="ABC_transptr_periplasmic_BD"/>
</dbReference>
<dbReference type="PROSITE" id="PS50983">
    <property type="entry name" value="FE_B12_PBP"/>
    <property type="match status" value="1"/>
</dbReference>
<dbReference type="SUPFAM" id="SSF53807">
    <property type="entry name" value="Helical backbone' metal receptor"/>
    <property type="match status" value="1"/>
</dbReference>
<reference evidence="3" key="1">
    <citation type="submission" date="2021-03" db="EMBL/GenBank/DDBJ databases">
        <title>The complete genome sequence of Acetobacter sp. TBRC 12339.</title>
        <authorList>
            <person name="Charoenyingcharoen P."/>
            <person name="Yukphan P."/>
        </authorList>
    </citation>
    <scope>NUCLEOTIDE SEQUENCE</scope>
    <source>
        <strain evidence="3">TBRC 12339</strain>
    </source>
</reference>
<proteinExistence type="predicted"/>
<dbReference type="Proteomes" id="UP000664073">
    <property type="component" value="Unassembled WGS sequence"/>
</dbReference>
<dbReference type="Pfam" id="PF01497">
    <property type="entry name" value="Peripla_BP_2"/>
    <property type="match status" value="1"/>
</dbReference>
<evidence type="ECO:0000259" key="2">
    <source>
        <dbReference type="PROSITE" id="PS50983"/>
    </source>
</evidence>
<keyword evidence="4" id="KW-1185">Reference proteome</keyword>
<organism evidence="3 4">
    <name type="scientific">Acetobacter garciniae</name>
    <dbReference type="NCBI Taxonomy" id="2817435"/>
    <lineage>
        <taxon>Bacteria</taxon>
        <taxon>Pseudomonadati</taxon>
        <taxon>Pseudomonadota</taxon>
        <taxon>Alphaproteobacteria</taxon>
        <taxon>Acetobacterales</taxon>
        <taxon>Acetobacteraceae</taxon>
        <taxon>Acetobacter</taxon>
    </lineage>
</organism>